<dbReference type="CDD" id="cd14270">
    <property type="entry name" value="UBA"/>
    <property type="match status" value="1"/>
</dbReference>
<dbReference type="InterPro" id="IPR013154">
    <property type="entry name" value="ADH-like_N"/>
</dbReference>
<feature type="compositionally biased region" description="Basic and acidic residues" evidence="8">
    <location>
        <begin position="2389"/>
        <end position="2402"/>
    </location>
</feature>
<feature type="region of interest" description="Disordered" evidence="8">
    <location>
        <begin position="2883"/>
        <end position="2978"/>
    </location>
</feature>
<proteinExistence type="inferred from homology"/>
<dbReference type="OrthoDB" id="8068875at2759"/>
<dbReference type="InterPro" id="IPR035983">
    <property type="entry name" value="Hect_E3_ubiquitin_ligase"/>
</dbReference>
<dbReference type="InterPro" id="IPR036291">
    <property type="entry name" value="NAD(P)-bd_dom_sf"/>
</dbReference>
<dbReference type="Gene3D" id="3.40.50.720">
    <property type="entry name" value="NAD(P)-binding Rossmann-like Domain"/>
    <property type="match status" value="1"/>
</dbReference>
<feature type="compositionally biased region" description="Polar residues" evidence="8">
    <location>
        <begin position="2203"/>
        <end position="2234"/>
    </location>
</feature>
<accession>A0A8H5BFU9</accession>
<feature type="region of interest" description="Disordered" evidence="8">
    <location>
        <begin position="787"/>
        <end position="810"/>
    </location>
</feature>
<dbReference type="GO" id="GO:0000209">
    <property type="term" value="P:protein polyubiquitination"/>
    <property type="evidence" value="ECO:0007669"/>
    <property type="project" value="TreeGrafter"/>
</dbReference>
<feature type="compositionally biased region" description="Low complexity" evidence="8">
    <location>
        <begin position="2907"/>
        <end position="2929"/>
    </location>
</feature>
<dbReference type="SUPFAM" id="SSF51735">
    <property type="entry name" value="NAD(P)-binding Rossmann-fold domains"/>
    <property type="match status" value="1"/>
</dbReference>
<dbReference type="CDD" id="cd08241">
    <property type="entry name" value="QOR1"/>
    <property type="match status" value="1"/>
</dbReference>
<comment type="pathway">
    <text evidence="2">Protein modification; protein ubiquitination.</text>
</comment>
<dbReference type="Pfam" id="PF00632">
    <property type="entry name" value="HECT"/>
    <property type="match status" value="1"/>
</dbReference>
<feature type="region of interest" description="Disordered" evidence="8">
    <location>
        <begin position="2198"/>
        <end position="2245"/>
    </location>
</feature>
<dbReference type="InterPro" id="IPR011989">
    <property type="entry name" value="ARM-like"/>
</dbReference>
<feature type="region of interest" description="Disordered" evidence="8">
    <location>
        <begin position="1011"/>
        <end position="1068"/>
    </location>
</feature>
<keyword evidence="12" id="KW-1185">Reference proteome</keyword>
<dbReference type="InterPro" id="IPR025527">
    <property type="entry name" value="HUWE1/Rev1_UBM"/>
</dbReference>
<feature type="compositionally biased region" description="Polar residues" evidence="8">
    <location>
        <begin position="1766"/>
        <end position="1795"/>
    </location>
</feature>
<dbReference type="PROSITE" id="PS50237">
    <property type="entry name" value="HECT"/>
    <property type="match status" value="1"/>
</dbReference>
<feature type="compositionally biased region" description="Low complexity" evidence="8">
    <location>
        <begin position="2403"/>
        <end position="2416"/>
    </location>
</feature>
<dbReference type="InterPro" id="IPR015940">
    <property type="entry name" value="UBA"/>
</dbReference>
<feature type="region of interest" description="Disordered" evidence="8">
    <location>
        <begin position="2389"/>
        <end position="2511"/>
    </location>
</feature>
<keyword evidence="5 7" id="KW-0833">Ubl conjugation pathway</keyword>
<dbReference type="PROSITE" id="PS50030">
    <property type="entry name" value="UBA"/>
    <property type="match status" value="1"/>
</dbReference>
<feature type="compositionally biased region" description="Basic and acidic residues" evidence="8">
    <location>
        <begin position="2446"/>
        <end position="2460"/>
    </location>
</feature>
<evidence type="ECO:0000256" key="1">
    <source>
        <dbReference type="ARBA" id="ARBA00000885"/>
    </source>
</evidence>
<dbReference type="InterPro" id="IPR011032">
    <property type="entry name" value="GroES-like_sf"/>
</dbReference>
<dbReference type="InterPro" id="IPR010314">
    <property type="entry name" value="E3_Ub_ligase_DUF913"/>
</dbReference>
<evidence type="ECO:0000256" key="2">
    <source>
        <dbReference type="ARBA" id="ARBA00004906"/>
    </source>
</evidence>
<feature type="compositionally biased region" description="Polar residues" evidence="8">
    <location>
        <begin position="2930"/>
        <end position="2939"/>
    </location>
</feature>
<gene>
    <name evidence="11" type="ORF">D9619_001779</name>
</gene>
<dbReference type="Pfam" id="PF06025">
    <property type="entry name" value="DUF913"/>
    <property type="match status" value="1"/>
</dbReference>
<dbReference type="FunFam" id="3.30.2410.10:FF:000009">
    <property type="entry name" value="Probable E3 ubiquitin-protein ligase HECTD2"/>
    <property type="match status" value="1"/>
</dbReference>
<dbReference type="PANTHER" id="PTHR11254:SF67">
    <property type="entry name" value="E3 UBIQUITIN-PROTEIN LIGASE HUWE1"/>
    <property type="match status" value="1"/>
</dbReference>
<feature type="region of interest" description="Disordered" evidence="8">
    <location>
        <begin position="1345"/>
        <end position="1380"/>
    </location>
</feature>
<dbReference type="InterPro" id="IPR020843">
    <property type="entry name" value="ER"/>
</dbReference>
<dbReference type="Pfam" id="PF14377">
    <property type="entry name" value="UBM"/>
    <property type="match status" value="3"/>
</dbReference>
<dbReference type="SMART" id="SM00119">
    <property type="entry name" value="HECTc"/>
    <property type="match status" value="1"/>
</dbReference>
<evidence type="ECO:0000256" key="5">
    <source>
        <dbReference type="ARBA" id="ARBA00022786"/>
    </source>
</evidence>
<dbReference type="SMART" id="SM00165">
    <property type="entry name" value="UBA"/>
    <property type="match status" value="1"/>
</dbReference>
<evidence type="ECO:0000313" key="12">
    <source>
        <dbReference type="Proteomes" id="UP000567179"/>
    </source>
</evidence>
<sequence length="3910" mass="430716">MHCCHGQIASATSLHIKFGHPEHSQFKQPIIIPLVPAFDLNHHIIPSLPIPRRMKILHKPKKAIPPPPQLAEFIAKLVASSNEEVLQTLQQVPSWKWPRSDLNAWIKVLDKFDDIMDAIIQEYNVDKLQLKPFSPETKELLSEILRFERLLLENSTNRKTFSSYDRLNALLSTSDLDILILSLNLLLRPSQQYAGGLASTLSISASRLQSLARKWPYLRENGIGLLDLTSSQGPENLEGIPAEARSVGFSFYRPDSANVTEEPKSEDVFESSSASPQKHSPAGATASRSNAVNVEIDESTILAKPSMNVLADAIQEHSIPEVETFELLCRIRTAAALASGKRADRERLVVVRLLAIAIYGHTHSGVSHLESHAASILFMYEPDLISHVAELLQVDRGIPIIVQTAAISALDALAHYKSKVQEVLTAVNAGVNHGLLMALVRYMVTEVANPESTIPQPFIEALLSFITYIASHASGGNMLVGAGLLPVLIQIMENKSAARLTVISKTMQLVDNILYSFANAFSLFVTSRGVDVLVQRIEYEIDHDIKEYALEFQDCAISGSGELPIQRIAILKHILRSMHRMMQSSGTAEGLRGLIDTTLLKSIKKVIQYRGLFGPNVFPLAINIMSTFVHNEPTSLAIIQEAGLPEFFYKAIEYGIEPAIEVIQAIPNAIGALCLNELGQSQLGKRPSVIPSIFSIFTSERHLKVLIDKENAVIVGTAVDELIRHHPSLKATVFSSLRSTLTRIEELGMEYTPPDDIKHWYYLVPVPEVKPVDEDVPMVVEGSAETVETAVSPTNAQANEASEDDEPTNKTHDNIVVSYIDVIGRFLEGFFQHIPHCKDFIATGDGLRRFGALMGLPCLPYDFANSVSSDSTMQVLRTMTEASPNETLQYLSECVKSSLADTKFLWDPIEESSKLITFVELSGQDTAVANHQFRSLAVLHTRLTLLSDVFSATGSTQGRAAISLLQNLMNNMPTQVLTDIGTLHRAAIWENIALKTCLTFKGIDVQASAISSPWEGSPNPSTLELPSVEGTNTANGTAGANGVQDISATPPSTNPGLRSSKRETPQDWNASSLKHITQGLPSALGTFFQAIVKMFHSRRNPDSSQKKHIIDASKVIAGVMESHLSIRDFDRTPANTLHTVQVFAFFQANGYEAVFDVCNDLVSPIETLVSVKEDDRTNAQKNDLMHAYNALKVALHFVHPLVSSKPLFESGQTQLLHARDKSETDADYFEAHNFLVKILSRLWEAAWLVQAPIGVTRNVVRTLLEIANGENEEGKGAPLSDLGPPPAGASVTRPQVVGPDESRIRLLTEMGFPRSAAERALIRTHNNVNSATELLLAHPFPFPPDPVPEAEAAPPEAAAPPSPDPMVAAEPSIAPTSDAAASSETAAVVEEDQPAAVPAKTADDWRKELDEAREPLKALISKQALLLIDEHLSLLFDLHIAFTKPSFHQPQAIQALVDDIEGFLPYAYSTKEQPLANRCRLLALVLCERPSSFDTGLRDNLMGRLLELLASSTYIDHTPKWLAAHLLVTEALFTLGDEPRVIELPKEDDTITPVPVSVGATHPEAKSVVFNRCMQLLAIKDLPTDEFLSVLRLIVLLTRDREMAADFVRRDGLACLFQRVRTSPVAGASSYIATILRHLVEDSSTIQGIMQQTIRRYFAQPRMRIVDVATFVRNCNAIALRDVDLFIGTTKALCDLEQPYESPIIRLKPEPPSKDGPTTPVADGSTDMQVDTLPVQAKGDHKPAETVVQLLVSELMTVMKDIRQGPFNTDMSANATSQPSEIPMASTSSLQTPQIPDQPATDVVEDNAAAPTLSAADVQDKTLYMCFIMQCLTELLLSYDICKTVFLSYSPKKKSQQTPGKETSNKFRVVTLQFLLSELISYGAINPSPNSKERNQATLCTWAVNIVSALCTDSSLIQDGKDSSPELALVRKFVLETISRSVKELSSTTETTEARYGRLLALAHLTHRLLTPRVASTSKKHPDEIPTQVAKIMLEKNFVATFTTALSEVDLNYPNVRNVVAAILRPLELLTKLAIKMSKISNKTKEDTAKDYSVASDSSSEDESMVDDAREETPDLYRNSALGMYGGEMDDGQYSEGEEMDDDDDEQDVEMEYGDETGSDDTSDFQQMQQEVDLAIEQEEEDEVHGVPIQVNHEDDEPEMASDEEEYLIEHEHLPEDRPFGADDAFINSTLRDGFLFRRSRGNDNSQFGRPRNTATAPETTTHPLLLDTSAQRTNTDRLRPRNGGRLLPGGANLIEALDMLAGGSLQMIQQLITREGGLPLSMPLPIGITPDGAAAFRVEITPAPGMLQQGRRIFTASGRAERVPRPQTSSRQGREFDPLATLQRWAEEMKILHGDFVNERVGKLVNHLILAMLPAALEAIKKAEAEKEAREKEEARLEAERSAQTAATPAPIASTSDDEGRAPEDTPIDAPVSPITAAPEEPIIDSERDTAMSDARPPDADEEMIDASQLPESSAPPLPSEPISSGTEAPEAVSTSDVEARASASANPPERVTVMIHGSPVDITNTGIDPTFLEALPDDMREEVLNQHVRDQQASQVNRPPDSQISSEFLDALPPEIRAEIIQQEAMERARIRNEDNARPAREAPDIDPATFIATLDPSLRQAVLLDQDEGFIRSLPSHMIAEAGAYRDELHAGLNRHTARRTGVHHTPQLGQARKPLPQHDAILLLDRASVAVLVRLLFYPQVLKKNLLFKVLVNLCENAKTRVELFNILLSVLQEGTADVAAVDRSFAQMSVRNRENKLQTPKSSGKQKMHESLAALALPTTDLEAVPDLIAQRCLEALTNIVAGNELSSIFFLTEHELPAGLRKAVSKKGKGKERQNQTHYPLVLLLNLLDRPSLLRTPSILESVVGLLASVTRPLTSLKGQSKPESAQPTSVAGAPPTDTIPQVAPASASGSVSAPPDAPAGASTEGTSDTSAPPTARFAGAASAPTSNPVDSQPVKSTEGPVEEKPLLTQPPQVPESALRLIVNILTIGECSGRTFQQSLALIQNLSNIPDSRDVIANELKARAQEFGQTLYSDLDELAAALRESNTVVSSVAAKFSPASSTQAKLLRVLKTIDYMYTPKNFSTSSPQMTDSEDIEKVQVIYESFRFTPLWRRLGDCLSVIGENSEMTHVSTVLLPLIESLMVVCKFVGSKNTPPILRALRSSSSPQSPTTPRESMEELFISFTDAHRKILNLMVRNNPSLMSGSFSLLVNNSRVLDFDNKRNYFNQQLHKKPHVRDHYGTLQLNIRRARVFEDSFLYLQRKTGEQIKHGKLSVRFYDEEGVDAGGLTREWFQILARQMFNPNNALFQPCAADKLTYQPNKNSWVNPEHLSFFKFVGRIIGKAIYDGRLLDAYFARSLYRQLLGKPVDYRDVEWVDPEYYKSLCWILENDPTVLDMNFSVEADEFGMNRIVPLKEGGEAIPVTQENKREFVQLSARYRLYSSIKEQIESLSTGFYEIIPKELINIFNEQELELLISGTPDIDVDEWRAATEYNGYTSSDPNIVWWWRALKSFNREERAKVLSFATGTSRVPLSGFLDLQGVQGVQKFSIHRAYGTPDRLPQAHTCFNQIDLPQYTSYEMLRQQLLMAIHEGGEDSDPLYLEVPFTTTTFFHIMRAFVINQLTHPSKVTLTTNAPEPTPGTDEVLVDVYSAGLNFFDILQAQGKYQHKPPLPFTLGTEFAGIISDKSPIPKGCKLKRGQRVFGAQLGSFSDKVAVNHERVIPLPDNISFDQGAGLYITWPTSYEALVGRAELKRGEWVLVTAAAGGVGIAAVQIAKALGANVVAAAGSPEKIEIAKRYGGADYGVNYSNPGWQKEVLALTKGKGVDVIYDPVGLINEKEPARVEAVWKDILAMFSSGRVRPVTYTEIYKLESLVGGLEALEKRQTWGKAVVRVKDEPKWKQQAKL</sequence>
<dbReference type="SUPFAM" id="SSF50129">
    <property type="entry name" value="GroES-like"/>
    <property type="match status" value="1"/>
</dbReference>
<feature type="compositionally biased region" description="Low complexity" evidence="8">
    <location>
        <begin position="1030"/>
        <end position="1042"/>
    </location>
</feature>
<evidence type="ECO:0000256" key="7">
    <source>
        <dbReference type="PROSITE-ProRule" id="PRU00104"/>
    </source>
</evidence>
<dbReference type="Pfam" id="PF06012">
    <property type="entry name" value="DUF908"/>
    <property type="match status" value="1"/>
</dbReference>
<dbReference type="SUPFAM" id="SSF46934">
    <property type="entry name" value="UBA-like"/>
    <property type="match status" value="1"/>
</dbReference>
<dbReference type="SUPFAM" id="SSF56204">
    <property type="entry name" value="Hect, E3 ligase catalytic domain"/>
    <property type="match status" value="1"/>
</dbReference>
<dbReference type="InterPro" id="IPR010309">
    <property type="entry name" value="E3_Ub_ligase_DUF908"/>
</dbReference>
<dbReference type="PROSITE" id="PS01162">
    <property type="entry name" value="QOR_ZETA_CRYSTAL"/>
    <property type="match status" value="1"/>
</dbReference>
<dbReference type="Proteomes" id="UP000567179">
    <property type="component" value="Unassembled WGS sequence"/>
</dbReference>
<feature type="compositionally biased region" description="Acidic residues" evidence="8">
    <location>
        <begin position="2088"/>
        <end position="2106"/>
    </location>
</feature>
<dbReference type="FunFam" id="3.30.2160.10:FF:000001">
    <property type="entry name" value="E3 ubiquitin-protein ligase NEDD4-like"/>
    <property type="match status" value="1"/>
</dbReference>
<feature type="region of interest" description="Disordered" evidence="8">
    <location>
        <begin position="1271"/>
        <end position="1295"/>
    </location>
</feature>
<feature type="active site" description="Glycyl thioester intermediate" evidence="7">
    <location>
        <position position="3571"/>
    </location>
</feature>
<dbReference type="InterPro" id="IPR013149">
    <property type="entry name" value="ADH-like_C"/>
</dbReference>
<feature type="domain" description="UBA" evidence="9">
    <location>
        <begin position="1298"/>
        <end position="1338"/>
    </location>
</feature>
<feature type="region of interest" description="Disordered" evidence="8">
    <location>
        <begin position="2046"/>
        <end position="2106"/>
    </location>
</feature>
<dbReference type="Gene3D" id="1.10.8.10">
    <property type="entry name" value="DNA helicase RuvA subunit, C-terminal domain"/>
    <property type="match status" value="1"/>
</dbReference>
<feature type="compositionally biased region" description="Polar residues" evidence="8">
    <location>
        <begin position="2883"/>
        <end position="2896"/>
    </location>
</feature>
<evidence type="ECO:0000256" key="8">
    <source>
        <dbReference type="SAM" id="MobiDB-lite"/>
    </source>
</evidence>
<reference evidence="11 12" key="1">
    <citation type="journal article" date="2020" name="ISME J.">
        <title>Uncovering the hidden diversity of litter-decomposition mechanisms in mushroom-forming fungi.</title>
        <authorList>
            <person name="Floudas D."/>
            <person name="Bentzer J."/>
            <person name="Ahren D."/>
            <person name="Johansson T."/>
            <person name="Persson P."/>
            <person name="Tunlid A."/>
        </authorList>
    </citation>
    <scope>NUCLEOTIDE SEQUENCE [LARGE SCALE GENOMIC DNA]</scope>
    <source>
        <strain evidence="11 12">CBS 101986</strain>
    </source>
</reference>
<feature type="region of interest" description="Disordered" evidence="8">
    <location>
        <begin position="1766"/>
        <end position="1799"/>
    </location>
</feature>
<dbReference type="InterPro" id="IPR009060">
    <property type="entry name" value="UBA-like_sf"/>
</dbReference>
<feature type="compositionally biased region" description="Polar residues" evidence="8">
    <location>
        <begin position="2950"/>
        <end position="2962"/>
    </location>
</feature>
<feature type="compositionally biased region" description="Polar residues" evidence="8">
    <location>
        <begin position="1044"/>
        <end position="1057"/>
    </location>
</feature>
<dbReference type="InterPro" id="IPR016024">
    <property type="entry name" value="ARM-type_fold"/>
</dbReference>
<feature type="domain" description="HECT" evidence="10">
    <location>
        <begin position="3269"/>
        <end position="3607"/>
    </location>
</feature>
<dbReference type="GO" id="GO:0008270">
    <property type="term" value="F:zinc ion binding"/>
    <property type="evidence" value="ECO:0007669"/>
    <property type="project" value="InterPro"/>
</dbReference>
<dbReference type="Gene3D" id="3.90.180.10">
    <property type="entry name" value="Medium-chain alcohol dehydrogenases, catalytic domain"/>
    <property type="match status" value="1"/>
</dbReference>
<dbReference type="GO" id="GO:0005634">
    <property type="term" value="C:nucleus"/>
    <property type="evidence" value="ECO:0007669"/>
    <property type="project" value="TreeGrafter"/>
</dbReference>
<dbReference type="Pfam" id="PF00107">
    <property type="entry name" value="ADH_zinc_N"/>
    <property type="match status" value="1"/>
</dbReference>
<dbReference type="GO" id="GO:0061630">
    <property type="term" value="F:ubiquitin protein ligase activity"/>
    <property type="evidence" value="ECO:0007669"/>
    <property type="project" value="UniProtKB-EC"/>
</dbReference>
<dbReference type="EMBL" id="JAACJJ010000028">
    <property type="protein sequence ID" value="KAF5322562.1"/>
    <property type="molecule type" value="Genomic_DNA"/>
</dbReference>
<dbReference type="Gene3D" id="3.30.2410.10">
    <property type="entry name" value="Hect, E3 ligase catalytic domain"/>
    <property type="match status" value="1"/>
</dbReference>
<organism evidence="11 12">
    <name type="scientific">Psilocybe cf. subviscida</name>
    <dbReference type="NCBI Taxonomy" id="2480587"/>
    <lineage>
        <taxon>Eukaryota</taxon>
        <taxon>Fungi</taxon>
        <taxon>Dikarya</taxon>
        <taxon>Basidiomycota</taxon>
        <taxon>Agaricomycotina</taxon>
        <taxon>Agaricomycetes</taxon>
        <taxon>Agaricomycetidae</taxon>
        <taxon>Agaricales</taxon>
        <taxon>Agaricineae</taxon>
        <taxon>Strophariaceae</taxon>
        <taxon>Psilocybe</taxon>
    </lineage>
</organism>
<evidence type="ECO:0000259" key="10">
    <source>
        <dbReference type="PROSITE" id="PS50237"/>
    </source>
</evidence>
<dbReference type="UniPathway" id="UPA00143"/>
<evidence type="ECO:0000256" key="3">
    <source>
        <dbReference type="ARBA" id="ARBA00012485"/>
    </source>
</evidence>
<dbReference type="FunFam" id="3.90.1750.10:FF:000003">
    <property type="entry name" value="E3 ubiquitin-protein ligase UPL1"/>
    <property type="match status" value="1"/>
</dbReference>
<evidence type="ECO:0000256" key="4">
    <source>
        <dbReference type="ARBA" id="ARBA00022679"/>
    </source>
</evidence>
<dbReference type="EC" id="2.3.2.26" evidence="3"/>
<evidence type="ECO:0000259" key="9">
    <source>
        <dbReference type="PROSITE" id="PS50030"/>
    </source>
</evidence>
<dbReference type="InterPro" id="IPR050409">
    <property type="entry name" value="E3_ubiq-protein_ligase"/>
</dbReference>
<feature type="compositionally biased region" description="Polar residues" evidence="8">
    <location>
        <begin position="789"/>
        <end position="800"/>
    </location>
</feature>
<keyword evidence="4" id="KW-0808">Transferase</keyword>
<dbReference type="GO" id="GO:0016491">
    <property type="term" value="F:oxidoreductase activity"/>
    <property type="evidence" value="ECO:0007669"/>
    <property type="project" value="InterPro"/>
</dbReference>
<dbReference type="CDD" id="cd00078">
    <property type="entry name" value="HECTc"/>
    <property type="match status" value="1"/>
</dbReference>
<evidence type="ECO:0000256" key="6">
    <source>
        <dbReference type="ARBA" id="ARBA00034494"/>
    </source>
</evidence>
<comment type="catalytic activity">
    <reaction evidence="1">
        <text>S-ubiquitinyl-[E2 ubiquitin-conjugating enzyme]-L-cysteine + [acceptor protein]-L-lysine = [E2 ubiquitin-conjugating enzyme]-L-cysteine + N(6)-ubiquitinyl-[acceptor protein]-L-lysine.</text>
        <dbReference type="EC" id="2.3.2.26"/>
    </reaction>
</comment>
<evidence type="ECO:0000313" key="11">
    <source>
        <dbReference type="EMBL" id="KAF5322562.1"/>
    </source>
</evidence>
<dbReference type="SUPFAM" id="SSF48371">
    <property type="entry name" value="ARM repeat"/>
    <property type="match status" value="1"/>
</dbReference>
<dbReference type="SMART" id="SM00829">
    <property type="entry name" value="PKS_ER"/>
    <property type="match status" value="1"/>
</dbReference>
<comment type="caution">
    <text evidence="11">The sequence shown here is derived from an EMBL/GenBank/DDBJ whole genome shotgun (WGS) entry which is preliminary data.</text>
</comment>
<dbReference type="Gene3D" id="1.25.10.10">
    <property type="entry name" value="Leucine-rich Repeat Variant"/>
    <property type="match status" value="1"/>
</dbReference>
<dbReference type="Gene3D" id="3.90.1750.10">
    <property type="entry name" value="Hect, E3 ligase catalytic domains"/>
    <property type="match status" value="1"/>
</dbReference>
<dbReference type="Pfam" id="PF08240">
    <property type="entry name" value="ADH_N"/>
    <property type="match status" value="1"/>
</dbReference>
<feature type="region of interest" description="Disordered" evidence="8">
    <location>
        <begin position="1705"/>
        <end position="1727"/>
    </location>
</feature>
<dbReference type="GO" id="GO:0005737">
    <property type="term" value="C:cytoplasm"/>
    <property type="evidence" value="ECO:0007669"/>
    <property type="project" value="TreeGrafter"/>
</dbReference>
<dbReference type="Gene3D" id="3.30.2160.10">
    <property type="entry name" value="Hect, E3 ligase catalytic domain"/>
    <property type="match status" value="1"/>
</dbReference>
<dbReference type="Pfam" id="PF22562">
    <property type="entry name" value="UBA_7"/>
    <property type="match status" value="1"/>
</dbReference>
<dbReference type="PANTHER" id="PTHR11254">
    <property type="entry name" value="HECT DOMAIN UBIQUITIN-PROTEIN LIGASE"/>
    <property type="match status" value="1"/>
</dbReference>
<dbReference type="InterPro" id="IPR002364">
    <property type="entry name" value="Quin_OxRdtase/zeta-crystal_CS"/>
</dbReference>
<feature type="region of interest" description="Disordered" evidence="8">
    <location>
        <begin position="256"/>
        <end position="289"/>
    </location>
</feature>
<dbReference type="InterPro" id="IPR000569">
    <property type="entry name" value="HECT_dom"/>
</dbReference>
<dbReference type="GO" id="GO:0006511">
    <property type="term" value="P:ubiquitin-dependent protein catabolic process"/>
    <property type="evidence" value="ECO:0007669"/>
    <property type="project" value="TreeGrafter"/>
</dbReference>
<name>A0A8H5BFU9_9AGAR</name>
<comment type="similarity">
    <text evidence="6">Belongs to the UPL family. TOM1/PTR1 subfamily.</text>
</comment>
<protein>
    <recommendedName>
        <fullName evidence="3">HECT-type E3 ubiquitin transferase</fullName>
        <ecNumber evidence="3">2.3.2.26</ecNumber>
    </recommendedName>
</protein>